<accession>A0ABV1FQC4</accession>
<protein>
    <submittedName>
        <fullName evidence="3">4'-phosphopantetheinyl transferase superfamily protein</fullName>
    </submittedName>
</protein>
<keyword evidence="1 3" id="KW-0808">Transferase</keyword>
<name>A0ABV1FQC4_9BACT</name>
<proteinExistence type="predicted"/>
<dbReference type="GO" id="GO:0016740">
    <property type="term" value="F:transferase activity"/>
    <property type="evidence" value="ECO:0007669"/>
    <property type="project" value="UniProtKB-KW"/>
</dbReference>
<evidence type="ECO:0000313" key="4">
    <source>
        <dbReference type="Proteomes" id="UP001487296"/>
    </source>
</evidence>
<evidence type="ECO:0000259" key="2">
    <source>
        <dbReference type="Pfam" id="PF01648"/>
    </source>
</evidence>
<comment type="caution">
    <text evidence="3">The sequence shown here is derived from an EMBL/GenBank/DDBJ whole genome shotgun (WGS) entry which is preliminary data.</text>
</comment>
<dbReference type="Gene3D" id="3.90.470.20">
    <property type="entry name" value="4'-phosphopantetheinyl transferase domain"/>
    <property type="match status" value="1"/>
</dbReference>
<sequence length="195" mass="22082">MPLQRIDEVAPGVKLGLWRITEQTEELPRPTTADVSAYHGGRLKEKLVTYALLHAMTGNNDGIIGHDSSGKPLLANMHISLSHTKGWAALILSPYQEVAVDIEYRSNRVCRVADRFMRDDEEKGGVDIQLTCWSAKETTFKFFSADHLLFQDMRMAPFTPSDHGVLTMENLRRKIHLTVHYELNADYVLTWATSL</sequence>
<keyword evidence="4" id="KW-1185">Reference proteome</keyword>
<dbReference type="Proteomes" id="UP001487296">
    <property type="component" value="Unassembled WGS sequence"/>
</dbReference>
<gene>
    <name evidence="3" type="ORF">AAAT34_05795</name>
</gene>
<evidence type="ECO:0000256" key="1">
    <source>
        <dbReference type="ARBA" id="ARBA00022679"/>
    </source>
</evidence>
<evidence type="ECO:0000313" key="3">
    <source>
        <dbReference type="EMBL" id="MEQ2486565.1"/>
    </source>
</evidence>
<dbReference type="InterPro" id="IPR008278">
    <property type="entry name" value="4-PPantetheinyl_Trfase_dom"/>
</dbReference>
<dbReference type="Pfam" id="PF01648">
    <property type="entry name" value="ACPS"/>
    <property type="match status" value="1"/>
</dbReference>
<dbReference type="RefSeq" id="WP_215759648.1">
    <property type="nucleotide sequence ID" value="NZ_JAHKBE010000016.1"/>
</dbReference>
<feature type="domain" description="4'-phosphopantetheinyl transferase" evidence="2">
    <location>
        <begin position="98"/>
        <end position="191"/>
    </location>
</feature>
<organism evidence="3 4">
    <name type="scientific">Hallella faecis</name>
    <dbReference type="NCBI Taxonomy" id="2841596"/>
    <lineage>
        <taxon>Bacteria</taxon>
        <taxon>Pseudomonadati</taxon>
        <taxon>Bacteroidota</taxon>
        <taxon>Bacteroidia</taxon>
        <taxon>Bacteroidales</taxon>
        <taxon>Prevotellaceae</taxon>
        <taxon>Hallella</taxon>
    </lineage>
</organism>
<dbReference type="EMBL" id="JBBNFP010000016">
    <property type="protein sequence ID" value="MEQ2486565.1"/>
    <property type="molecule type" value="Genomic_DNA"/>
</dbReference>
<dbReference type="InterPro" id="IPR037143">
    <property type="entry name" value="4-PPantetheinyl_Trfase_dom_sf"/>
</dbReference>
<reference evidence="3 4" key="1">
    <citation type="submission" date="2024-04" db="EMBL/GenBank/DDBJ databases">
        <title>Human intestinal bacterial collection.</title>
        <authorList>
            <person name="Pauvert C."/>
            <person name="Hitch T.C.A."/>
            <person name="Clavel T."/>
        </authorList>
    </citation>
    <scope>NUCLEOTIDE SEQUENCE [LARGE SCALE GENOMIC DNA]</scope>
    <source>
        <strain evidence="3 4">CLA-AA-H145</strain>
    </source>
</reference>
<dbReference type="SUPFAM" id="SSF56214">
    <property type="entry name" value="4'-phosphopantetheinyl transferase"/>
    <property type="match status" value="2"/>
</dbReference>